<name>A0ABR1ALM0_POLSC</name>
<feature type="chain" id="PRO_5046341301" description="Spaetzle domain-containing protein" evidence="1">
    <location>
        <begin position="22"/>
        <end position="192"/>
    </location>
</feature>
<evidence type="ECO:0000256" key="1">
    <source>
        <dbReference type="SAM" id="SignalP"/>
    </source>
</evidence>
<keyword evidence="3" id="KW-1185">Reference proteome</keyword>
<comment type="caution">
    <text evidence="2">The sequence shown here is derived from an EMBL/GenBank/DDBJ whole genome shotgun (WGS) entry which is preliminary data.</text>
</comment>
<dbReference type="EMBL" id="JAWJWF010000047">
    <property type="protein sequence ID" value="KAK6622182.1"/>
    <property type="molecule type" value="Genomic_DNA"/>
</dbReference>
<evidence type="ECO:0000313" key="2">
    <source>
        <dbReference type="EMBL" id="KAK6622182.1"/>
    </source>
</evidence>
<evidence type="ECO:0008006" key="4">
    <source>
        <dbReference type="Google" id="ProtNLM"/>
    </source>
</evidence>
<feature type="signal peptide" evidence="1">
    <location>
        <begin position="1"/>
        <end position="21"/>
    </location>
</feature>
<reference evidence="2 3" key="1">
    <citation type="submission" date="2023-09" db="EMBL/GenBank/DDBJ databases">
        <title>Genomes of two closely related lineages of the louse Polyplax serrata with different host specificities.</title>
        <authorList>
            <person name="Martinu J."/>
            <person name="Tarabai H."/>
            <person name="Stefka J."/>
            <person name="Hypsa V."/>
        </authorList>
    </citation>
    <scope>NUCLEOTIDE SEQUENCE [LARGE SCALE GENOMIC DNA]</scope>
    <source>
        <strain evidence="2">98ZLc_SE</strain>
    </source>
</reference>
<organism evidence="2 3">
    <name type="scientific">Polyplax serrata</name>
    <name type="common">Common mouse louse</name>
    <dbReference type="NCBI Taxonomy" id="468196"/>
    <lineage>
        <taxon>Eukaryota</taxon>
        <taxon>Metazoa</taxon>
        <taxon>Ecdysozoa</taxon>
        <taxon>Arthropoda</taxon>
        <taxon>Hexapoda</taxon>
        <taxon>Insecta</taxon>
        <taxon>Pterygota</taxon>
        <taxon>Neoptera</taxon>
        <taxon>Paraneoptera</taxon>
        <taxon>Psocodea</taxon>
        <taxon>Troctomorpha</taxon>
        <taxon>Phthiraptera</taxon>
        <taxon>Anoplura</taxon>
        <taxon>Polyplacidae</taxon>
        <taxon>Polyplax</taxon>
    </lineage>
</organism>
<sequence length="192" mass="22066">MRQAFSLVSILYIGLLTETLGHRGFNRPYKYPIPSNLADSIYQRLFPVPYGGSSSRYVYRNSEEQRDIDEVRPLCEEERKSLNIRELIQSSTSNFIQTGNSLELRKYNLLPRKVDIIKCASASSDERSGAVCMPENCRERKVDVEVFGRLKNETSNTWQFVGTLSAVPVACECFIRWKPEKCSRSVDIFSDF</sequence>
<dbReference type="Proteomes" id="UP001359485">
    <property type="component" value="Unassembled WGS sequence"/>
</dbReference>
<accession>A0ABR1ALM0</accession>
<keyword evidence="1" id="KW-0732">Signal</keyword>
<evidence type="ECO:0000313" key="3">
    <source>
        <dbReference type="Proteomes" id="UP001359485"/>
    </source>
</evidence>
<protein>
    <recommendedName>
        <fullName evidence="4">Spaetzle domain-containing protein</fullName>
    </recommendedName>
</protein>
<proteinExistence type="predicted"/>
<gene>
    <name evidence="2" type="ORF">RUM44_001989</name>
</gene>